<feature type="domain" description="Integrase catalytic" evidence="1">
    <location>
        <begin position="135"/>
        <end position="301"/>
    </location>
</feature>
<reference evidence="2 3" key="1">
    <citation type="submission" date="2017-03" db="EMBL/GenBank/DDBJ databases">
        <authorList>
            <person name="Afonso C.L."/>
            <person name="Miller P.J."/>
            <person name="Scott M.A."/>
            <person name="Spackman E."/>
            <person name="Goraichik I."/>
            <person name="Dimitrov K.M."/>
            <person name="Suarez D.L."/>
            <person name="Swayne D.E."/>
        </authorList>
    </citation>
    <scope>NUCLEOTIDE SEQUENCE [LARGE SCALE GENOMIC DNA]</scope>
    <source>
        <strain evidence="2 3">CECT 7023</strain>
    </source>
</reference>
<accession>A0A1Y5U0R0</accession>
<name>A0A1Y5U0R0_9RHOB</name>
<dbReference type="EMBL" id="FWFZ01000112">
    <property type="protein sequence ID" value="SLN78076.1"/>
    <property type="molecule type" value="Genomic_DNA"/>
</dbReference>
<sequence>MISTPHRETAIALINDAVTAGARRAKACAELEISDRTLRRWTKNGRVHADQRPLVPHPEPINKLSVADRAAVLEACNSKEFASLPPSQIVPKLADQGRYLASESSFYRILRAEGQQQHRGRAKPPIRRKPPTSYKASAPCEVWTWDITWMPGPVAGMFFYLYLIVDIFSRKIVGWEVHERESAELAAVLIRQAVLAEGCTLRPLVLHADNGSPMKGATMKTTMEKLGITASYSRPRVSNDNPFSEALFRTCKYRPNWPAKGFATKADAQAWVKSFASWYNGEHLHSAIRFVTPDARHAGRDRATLANRAILYANARAQNPERWSGKTRNWQPAGPVWLNPETEISAPEIRDAA</sequence>
<proteinExistence type="predicted"/>
<dbReference type="Pfam" id="PF00665">
    <property type="entry name" value="rve"/>
    <property type="match status" value="1"/>
</dbReference>
<dbReference type="GO" id="GO:0003676">
    <property type="term" value="F:nucleic acid binding"/>
    <property type="evidence" value="ECO:0007669"/>
    <property type="project" value="InterPro"/>
</dbReference>
<organism evidence="2 3">
    <name type="scientific">Roseisalinus antarcticus</name>
    <dbReference type="NCBI Taxonomy" id="254357"/>
    <lineage>
        <taxon>Bacteria</taxon>
        <taxon>Pseudomonadati</taxon>
        <taxon>Pseudomonadota</taxon>
        <taxon>Alphaproteobacteria</taxon>
        <taxon>Rhodobacterales</taxon>
        <taxon>Roseobacteraceae</taxon>
        <taxon>Roseisalinus</taxon>
    </lineage>
</organism>
<evidence type="ECO:0000313" key="3">
    <source>
        <dbReference type="Proteomes" id="UP000193900"/>
    </source>
</evidence>
<dbReference type="GO" id="GO:0015074">
    <property type="term" value="P:DNA integration"/>
    <property type="evidence" value="ECO:0007669"/>
    <property type="project" value="InterPro"/>
</dbReference>
<dbReference type="InterPro" id="IPR048020">
    <property type="entry name" value="Transpos_IS3"/>
</dbReference>
<dbReference type="NCBIfam" id="NF033516">
    <property type="entry name" value="transpos_IS3"/>
    <property type="match status" value="1"/>
</dbReference>
<dbReference type="SUPFAM" id="SSF46689">
    <property type="entry name" value="Homeodomain-like"/>
    <property type="match status" value="1"/>
</dbReference>
<gene>
    <name evidence="2" type="ORF">ROA7023_04730</name>
</gene>
<dbReference type="InterPro" id="IPR009057">
    <property type="entry name" value="Homeodomain-like_sf"/>
</dbReference>
<dbReference type="InterPro" id="IPR050900">
    <property type="entry name" value="Transposase_IS3/IS150/IS904"/>
</dbReference>
<dbReference type="PANTHER" id="PTHR46889:SF4">
    <property type="entry name" value="TRANSPOSASE INSO FOR INSERTION SEQUENCE ELEMENT IS911B-RELATED"/>
    <property type="match status" value="1"/>
</dbReference>
<dbReference type="Proteomes" id="UP000193900">
    <property type="component" value="Unassembled WGS sequence"/>
</dbReference>
<dbReference type="SUPFAM" id="SSF53098">
    <property type="entry name" value="Ribonuclease H-like"/>
    <property type="match status" value="1"/>
</dbReference>
<keyword evidence="3" id="KW-1185">Reference proteome</keyword>
<protein>
    <submittedName>
        <fullName evidence="2">Integrase core domain protein</fullName>
    </submittedName>
</protein>
<dbReference type="Gene3D" id="3.30.420.10">
    <property type="entry name" value="Ribonuclease H-like superfamily/Ribonuclease H"/>
    <property type="match status" value="1"/>
</dbReference>
<evidence type="ECO:0000313" key="2">
    <source>
        <dbReference type="EMBL" id="SLN78076.1"/>
    </source>
</evidence>
<evidence type="ECO:0000259" key="1">
    <source>
        <dbReference type="PROSITE" id="PS50994"/>
    </source>
</evidence>
<dbReference type="PANTHER" id="PTHR46889">
    <property type="entry name" value="TRANSPOSASE INSF FOR INSERTION SEQUENCE IS3B-RELATED"/>
    <property type="match status" value="1"/>
</dbReference>
<dbReference type="PROSITE" id="PS50994">
    <property type="entry name" value="INTEGRASE"/>
    <property type="match status" value="1"/>
</dbReference>
<dbReference type="InterPro" id="IPR001584">
    <property type="entry name" value="Integrase_cat-core"/>
</dbReference>
<dbReference type="InterPro" id="IPR012337">
    <property type="entry name" value="RNaseH-like_sf"/>
</dbReference>
<dbReference type="InterPro" id="IPR036397">
    <property type="entry name" value="RNaseH_sf"/>
</dbReference>
<dbReference type="AlphaFoldDB" id="A0A1Y5U0R0"/>